<dbReference type="Pfam" id="PF00069">
    <property type="entry name" value="Pkinase"/>
    <property type="match status" value="1"/>
</dbReference>
<name>A0ABM9NGL5_9GAMM</name>
<dbReference type="PANTHER" id="PTHR43289">
    <property type="entry name" value="MITOGEN-ACTIVATED PROTEIN KINASE KINASE KINASE 20-RELATED"/>
    <property type="match status" value="1"/>
</dbReference>
<feature type="domain" description="Protein kinase" evidence="7">
    <location>
        <begin position="10"/>
        <end position="281"/>
    </location>
</feature>
<keyword evidence="9" id="KW-1185">Reference proteome</keyword>
<proteinExistence type="predicted"/>
<dbReference type="PROSITE" id="PS00107">
    <property type="entry name" value="PROTEIN_KINASE_ATP"/>
    <property type="match status" value="1"/>
</dbReference>
<dbReference type="Proteomes" id="UP001497493">
    <property type="component" value="Chromosome"/>
</dbReference>
<keyword evidence="2 5" id="KW-0547">Nucleotide-binding</keyword>
<dbReference type="Gene3D" id="3.30.200.20">
    <property type="entry name" value="Phosphorylase Kinase, domain 1"/>
    <property type="match status" value="1"/>
</dbReference>
<dbReference type="EC" id="2.7.11.1" evidence="8"/>
<dbReference type="PANTHER" id="PTHR43289:SF6">
    <property type="entry name" value="SERINE_THREONINE-PROTEIN KINASE NEKL-3"/>
    <property type="match status" value="1"/>
</dbReference>
<protein>
    <submittedName>
        <fullName evidence="8">Non-specific serine/threonine protein kinase</fullName>
        <ecNumber evidence="8">2.7.11.1</ecNumber>
    </submittedName>
</protein>
<evidence type="ECO:0000256" key="4">
    <source>
        <dbReference type="ARBA" id="ARBA00022840"/>
    </source>
</evidence>
<evidence type="ECO:0000256" key="6">
    <source>
        <dbReference type="SAM" id="MobiDB-lite"/>
    </source>
</evidence>
<dbReference type="InterPro" id="IPR008271">
    <property type="entry name" value="Ser/Thr_kinase_AS"/>
</dbReference>
<evidence type="ECO:0000313" key="8">
    <source>
        <dbReference type="EMBL" id="CAL1239746.1"/>
    </source>
</evidence>
<feature type="compositionally biased region" description="Basic residues" evidence="6">
    <location>
        <begin position="437"/>
        <end position="446"/>
    </location>
</feature>
<evidence type="ECO:0000259" key="7">
    <source>
        <dbReference type="PROSITE" id="PS50011"/>
    </source>
</evidence>
<accession>A0ABM9NGL5</accession>
<dbReference type="SUPFAM" id="SSF56112">
    <property type="entry name" value="Protein kinase-like (PK-like)"/>
    <property type="match status" value="1"/>
</dbReference>
<feature type="region of interest" description="Disordered" evidence="6">
    <location>
        <begin position="358"/>
        <end position="455"/>
    </location>
</feature>
<evidence type="ECO:0000313" key="9">
    <source>
        <dbReference type="Proteomes" id="UP001497493"/>
    </source>
</evidence>
<dbReference type="PROSITE" id="PS50011">
    <property type="entry name" value="PROTEIN_KINASE_DOM"/>
    <property type="match status" value="1"/>
</dbReference>
<evidence type="ECO:0000256" key="2">
    <source>
        <dbReference type="ARBA" id="ARBA00022741"/>
    </source>
</evidence>
<evidence type="ECO:0000256" key="3">
    <source>
        <dbReference type="ARBA" id="ARBA00022777"/>
    </source>
</evidence>
<keyword evidence="1 8" id="KW-0808">Transferase</keyword>
<dbReference type="GO" id="GO:0004674">
    <property type="term" value="F:protein serine/threonine kinase activity"/>
    <property type="evidence" value="ECO:0007669"/>
    <property type="project" value="UniProtKB-KW"/>
</dbReference>
<feature type="compositionally biased region" description="Pro residues" evidence="6">
    <location>
        <begin position="364"/>
        <end position="373"/>
    </location>
</feature>
<organism evidence="8 9">
    <name type="scientific">Candidatus Methylocalor cossyra</name>
    <dbReference type="NCBI Taxonomy" id="3108543"/>
    <lineage>
        <taxon>Bacteria</taxon>
        <taxon>Pseudomonadati</taxon>
        <taxon>Pseudomonadota</taxon>
        <taxon>Gammaproteobacteria</taxon>
        <taxon>Methylococcales</taxon>
        <taxon>Methylococcaceae</taxon>
        <taxon>Candidatus Methylocalor</taxon>
    </lineage>
</organism>
<dbReference type="Gene3D" id="1.10.510.10">
    <property type="entry name" value="Transferase(Phosphotransferase) domain 1"/>
    <property type="match status" value="1"/>
</dbReference>
<reference evidence="8 9" key="1">
    <citation type="submission" date="2024-04" db="EMBL/GenBank/DDBJ databases">
        <authorList>
            <person name="Cremers G."/>
        </authorList>
    </citation>
    <scope>NUCLEOTIDE SEQUENCE [LARGE SCALE GENOMIC DNA]</scope>
    <source>
        <strain evidence="8">MeCH1-AG</strain>
    </source>
</reference>
<evidence type="ECO:0000256" key="1">
    <source>
        <dbReference type="ARBA" id="ARBA00022679"/>
    </source>
</evidence>
<dbReference type="EMBL" id="OZ026884">
    <property type="protein sequence ID" value="CAL1239746.1"/>
    <property type="molecule type" value="Genomic_DNA"/>
</dbReference>
<dbReference type="SMART" id="SM00220">
    <property type="entry name" value="S_TKc"/>
    <property type="match status" value="1"/>
</dbReference>
<dbReference type="RefSeq" id="WP_348759284.1">
    <property type="nucleotide sequence ID" value="NZ_OZ026884.1"/>
</dbReference>
<dbReference type="InterPro" id="IPR000719">
    <property type="entry name" value="Prot_kinase_dom"/>
</dbReference>
<keyword evidence="4 5" id="KW-0067">ATP-binding</keyword>
<feature type="compositionally biased region" description="Low complexity" evidence="6">
    <location>
        <begin position="405"/>
        <end position="420"/>
    </location>
</feature>
<sequence length="455" mass="48673">MHVGSVVGGYKVLERIGEGGMGTVFRAMDVLLEREVALKLLRPELTDQPDLVLRFQQEAIALARLNHPHIVTLHHMFRDGDQYYMVLELVSGETLDRLIQRCGAVPWQTAVPLICQALLGLEHAHILKVVHRDIKPSNLILTQTGIVKLMDFGVARMLGKAGLTQSGLVVGTVRYLAPEQLQGKELDHRADLYGIGMVLYEMLTGQVPFDGKTDYELMRAIVEDPPAPPRTLVTQLPRSLEAVVLRALAKAPEDRQGSAAELRSQLEAAVREALAEPHPMEGRWVLAEKGPEGEGAPRDPDRTCTQPLAYGKARAGGTSAPAGGQSPFKAVALWACLALVLPIGAALWLRREGPATVPAEARPANPPVPPAPPAETAGPAPLVDPPPDSIEPDSGEPTPAPIPAAAPGARATAAGTAPRPAKARRSQGSAGPGPKTAPRHRSHRQRSTGWEIIAE</sequence>
<gene>
    <name evidence="8" type="ORF">MECH1_V1_0970</name>
</gene>
<dbReference type="InterPro" id="IPR017441">
    <property type="entry name" value="Protein_kinase_ATP_BS"/>
</dbReference>
<keyword evidence="8" id="KW-0723">Serine/threonine-protein kinase</keyword>
<dbReference type="PROSITE" id="PS00108">
    <property type="entry name" value="PROTEIN_KINASE_ST"/>
    <property type="match status" value="1"/>
</dbReference>
<dbReference type="InterPro" id="IPR011009">
    <property type="entry name" value="Kinase-like_dom_sf"/>
</dbReference>
<dbReference type="CDD" id="cd14014">
    <property type="entry name" value="STKc_PknB_like"/>
    <property type="match status" value="1"/>
</dbReference>
<keyword evidence="3 8" id="KW-0418">Kinase</keyword>
<feature type="binding site" evidence="5">
    <location>
        <position position="39"/>
    </location>
    <ligand>
        <name>ATP</name>
        <dbReference type="ChEBI" id="CHEBI:30616"/>
    </ligand>
</feature>
<evidence type="ECO:0000256" key="5">
    <source>
        <dbReference type="PROSITE-ProRule" id="PRU10141"/>
    </source>
</evidence>